<gene>
    <name evidence="2" type="ORF">GCM10007116_07670</name>
    <name evidence="1" type="ORF">HS1genome_1932</name>
</gene>
<evidence type="ECO:0000313" key="2">
    <source>
        <dbReference type="EMBL" id="GGT92405.1"/>
    </source>
</evidence>
<dbReference type="EMBL" id="BMQS01000006">
    <property type="protein sequence ID" value="GGT92405.1"/>
    <property type="molecule type" value="Genomic_DNA"/>
</dbReference>
<evidence type="ECO:0000313" key="1">
    <source>
        <dbReference type="EMBL" id="BBD73543.1"/>
    </source>
</evidence>
<evidence type="ECO:0000313" key="3">
    <source>
        <dbReference type="Proteomes" id="UP000276741"/>
    </source>
</evidence>
<dbReference type="Proteomes" id="UP000616143">
    <property type="component" value="Unassembled WGS sequence"/>
</dbReference>
<sequence length="59" mass="6471">MIRKMVYDWYPLPSFLPVLEGSPQGLDILSVGWGSHLSGTVERLGEPSPEKGTFVGELP</sequence>
<reference evidence="1" key="3">
    <citation type="journal article" date="2019" name="BMC Res. Notes">
        <title>Complete genome sequence of the Sulfodiicoccus acidiphilus strain HS-1T, the first crenarchaeon that lacks polB3, isolated from an acidic hot spring in Ohwaku-dani, Hakone, Japan.</title>
        <authorList>
            <person name="Sakai H.D."/>
            <person name="Kurosawa N."/>
        </authorList>
    </citation>
    <scope>NUCLEOTIDE SEQUENCE</scope>
    <source>
        <strain evidence="1">HS-1</strain>
    </source>
</reference>
<protein>
    <submittedName>
        <fullName evidence="1">Uncharacterized protein</fullName>
    </submittedName>
</protein>
<dbReference type="AlphaFoldDB" id="A0A348B5U1"/>
<name>A0A348B5U1_9CREN</name>
<dbReference type="EMBL" id="AP018553">
    <property type="protein sequence ID" value="BBD73543.1"/>
    <property type="molecule type" value="Genomic_DNA"/>
</dbReference>
<reference evidence="3" key="2">
    <citation type="submission" date="2018-04" db="EMBL/GenBank/DDBJ databases">
        <title>Complete genome sequence of Sulfodiicoccus acidiphilus strain HS-1.</title>
        <authorList>
            <person name="Sakai H.D."/>
            <person name="Kurosawa N."/>
        </authorList>
    </citation>
    <scope>NUCLEOTIDE SEQUENCE [LARGE SCALE GENOMIC DNA]</scope>
    <source>
        <strain evidence="3">HS-1</strain>
    </source>
</reference>
<accession>A0A348B5U1</accession>
<proteinExistence type="predicted"/>
<reference evidence="2" key="1">
    <citation type="journal article" date="2014" name="Int. J. Syst. Evol. Microbiol.">
        <title>Complete genome sequence of Corynebacterium casei LMG S-19264T (=DSM 44701T), isolated from a smear-ripened cheese.</title>
        <authorList>
            <consortium name="US DOE Joint Genome Institute (JGI-PGF)"/>
            <person name="Walter F."/>
            <person name="Albersmeier A."/>
            <person name="Kalinowski J."/>
            <person name="Ruckert C."/>
        </authorList>
    </citation>
    <scope>NUCLEOTIDE SEQUENCE</scope>
    <source>
        <strain evidence="2">JCM 31740</strain>
    </source>
</reference>
<reference evidence="2" key="4">
    <citation type="submission" date="2020-09" db="EMBL/GenBank/DDBJ databases">
        <authorList>
            <person name="Sun Q."/>
            <person name="Ohkuma M."/>
        </authorList>
    </citation>
    <scope>NUCLEOTIDE SEQUENCE</scope>
    <source>
        <strain evidence="2">JCM 31740</strain>
    </source>
</reference>
<dbReference type="KEGG" id="sacd:HS1genome_1932"/>
<dbReference type="Proteomes" id="UP000276741">
    <property type="component" value="Chromosome"/>
</dbReference>
<keyword evidence="3" id="KW-1185">Reference proteome</keyword>
<organism evidence="1 3">
    <name type="scientific">Sulfodiicoccus acidiphilus</name>
    <dbReference type="NCBI Taxonomy" id="1670455"/>
    <lineage>
        <taxon>Archaea</taxon>
        <taxon>Thermoproteota</taxon>
        <taxon>Thermoprotei</taxon>
        <taxon>Sulfolobales</taxon>
        <taxon>Sulfolobaceae</taxon>
        <taxon>Sulfodiicoccus</taxon>
    </lineage>
</organism>